<feature type="region of interest" description="Disordered" evidence="1">
    <location>
        <begin position="1"/>
        <end position="35"/>
    </location>
</feature>
<organism evidence="2 3">
    <name type="scientific">Syncephalis pseudoplumigaleata</name>
    <dbReference type="NCBI Taxonomy" id="1712513"/>
    <lineage>
        <taxon>Eukaryota</taxon>
        <taxon>Fungi</taxon>
        <taxon>Fungi incertae sedis</taxon>
        <taxon>Zoopagomycota</taxon>
        <taxon>Zoopagomycotina</taxon>
        <taxon>Zoopagomycetes</taxon>
        <taxon>Zoopagales</taxon>
        <taxon>Piptocephalidaceae</taxon>
        <taxon>Syncephalis</taxon>
    </lineage>
</organism>
<gene>
    <name evidence="2" type="ORF">SYNPS1DRAFT_24054</name>
</gene>
<protein>
    <submittedName>
        <fullName evidence="2">Uncharacterized protein</fullName>
    </submittedName>
</protein>
<evidence type="ECO:0000313" key="3">
    <source>
        <dbReference type="Proteomes" id="UP000278143"/>
    </source>
</evidence>
<dbReference type="EMBL" id="KZ990624">
    <property type="protein sequence ID" value="RKP23866.1"/>
    <property type="molecule type" value="Genomic_DNA"/>
</dbReference>
<dbReference type="AlphaFoldDB" id="A0A4P9YV37"/>
<reference evidence="3" key="1">
    <citation type="journal article" date="2018" name="Nat. Microbiol.">
        <title>Leveraging single-cell genomics to expand the fungal tree of life.</title>
        <authorList>
            <person name="Ahrendt S.R."/>
            <person name="Quandt C.A."/>
            <person name="Ciobanu D."/>
            <person name="Clum A."/>
            <person name="Salamov A."/>
            <person name="Andreopoulos B."/>
            <person name="Cheng J.F."/>
            <person name="Woyke T."/>
            <person name="Pelin A."/>
            <person name="Henrissat B."/>
            <person name="Reynolds N.K."/>
            <person name="Benny G.L."/>
            <person name="Smith M.E."/>
            <person name="James T.Y."/>
            <person name="Grigoriev I.V."/>
        </authorList>
    </citation>
    <scope>NUCLEOTIDE SEQUENCE [LARGE SCALE GENOMIC DNA]</scope>
    <source>
        <strain evidence="3">Benny S71-1</strain>
    </source>
</reference>
<name>A0A4P9YV37_9FUNG</name>
<accession>A0A4P9YV37</accession>
<proteinExistence type="predicted"/>
<evidence type="ECO:0000313" key="2">
    <source>
        <dbReference type="EMBL" id="RKP23866.1"/>
    </source>
</evidence>
<dbReference type="Proteomes" id="UP000278143">
    <property type="component" value="Unassembled WGS sequence"/>
</dbReference>
<evidence type="ECO:0000256" key="1">
    <source>
        <dbReference type="SAM" id="MobiDB-lite"/>
    </source>
</evidence>
<feature type="compositionally biased region" description="Basic and acidic residues" evidence="1">
    <location>
        <begin position="1"/>
        <end position="17"/>
    </location>
</feature>
<sequence length="75" mass="8394">MRSQGDVHRSLGKKEQEYLAAQAQAESSERDVQELREQVEAAAKKLAKIEHDKQQLDAMRGELRRFVDQASAAAG</sequence>
<keyword evidence="3" id="KW-1185">Reference proteome</keyword>